<feature type="signal peptide" evidence="1">
    <location>
        <begin position="1"/>
        <end position="19"/>
    </location>
</feature>
<proteinExistence type="predicted"/>
<organism evidence="2 3">
    <name type="scientific">Flavobacterium akiainvivens</name>
    <dbReference type="NCBI Taxonomy" id="1202724"/>
    <lineage>
        <taxon>Bacteria</taxon>
        <taxon>Pseudomonadati</taxon>
        <taxon>Bacteroidota</taxon>
        <taxon>Flavobacteriia</taxon>
        <taxon>Flavobacteriales</taxon>
        <taxon>Flavobacteriaceae</taxon>
        <taxon>Flavobacterium</taxon>
    </lineage>
</organism>
<evidence type="ECO:0000313" key="3">
    <source>
        <dbReference type="Proteomes" id="UP000037755"/>
    </source>
</evidence>
<evidence type="ECO:0008006" key="4">
    <source>
        <dbReference type="Google" id="ProtNLM"/>
    </source>
</evidence>
<dbReference type="RefSeq" id="WP_054408994.1">
    <property type="nucleotide sequence ID" value="NZ_FOYA01000005.1"/>
</dbReference>
<protein>
    <recommendedName>
        <fullName evidence="4">Outer membrane protein beta-barrel domain-containing protein</fullName>
    </recommendedName>
</protein>
<keyword evidence="1" id="KW-0732">Signal</keyword>
<dbReference type="AlphaFoldDB" id="A0A0M9VJ48"/>
<dbReference type="Proteomes" id="UP000037755">
    <property type="component" value="Unassembled WGS sequence"/>
</dbReference>
<evidence type="ECO:0000256" key="1">
    <source>
        <dbReference type="SAM" id="SignalP"/>
    </source>
</evidence>
<comment type="caution">
    <text evidence="2">The sequence shown here is derived from an EMBL/GenBank/DDBJ whole genome shotgun (WGS) entry which is preliminary data.</text>
</comment>
<dbReference type="EMBL" id="LIYD01000005">
    <property type="protein sequence ID" value="KOS07339.1"/>
    <property type="molecule type" value="Genomic_DNA"/>
</dbReference>
<reference evidence="2 3" key="1">
    <citation type="submission" date="2015-08" db="EMBL/GenBank/DDBJ databases">
        <title>Whole genome sequence of Flavobacterium akiainvivens IK-1T, from decaying Wikstroemia oahuensis, an endemic Hawaiian shrub.</title>
        <authorList>
            <person name="Wan X."/>
            <person name="Hou S."/>
            <person name="Saito J."/>
            <person name="Donachie S."/>
        </authorList>
    </citation>
    <scope>NUCLEOTIDE SEQUENCE [LARGE SCALE GENOMIC DNA]</scope>
    <source>
        <strain evidence="2 3">IK-1</strain>
    </source>
</reference>
<accession>A0A0M9VJ48</accession>
<evidence type="ECO:0000313" key="2">
    <source>
        <dbReference type="EMBL" id="KOS07339.1"/>
    </source>
</evidence>
<sequence>MKKSLTLLLGLLAFANAFAQEPETTTPENTAGTVEKSIFTVQTGAIGFWASNELRLSNRWALRTEAGLDLWYYDTWWDGSGTALVPSISVEPRWYYNIEKRARKGKHTENNSASFVTLAVEYYPDLFVLGNVPSYLYVPDQITFIPKWGIRRAIAKSNFNYELGIGLGYLLVINHDNFIQSATDVGVDIHIRIGYTF</sequence>
<feature type="chain" id="PRO_5005839157" description="Outer membrane protein beta-barrel domain-containing protein" evidence="1">
    <location>
        <begin position="20"/>
        <end position="197"/>
    </location>
</feature>
<dbReference type="OrthoDB" id="883248at2"/>
<gene>
    <name evidence="2" type="ORF">AM493_15800</name>
</gene>
<keyword evidence="3" id="KW-1185">Reference proteome</keyword>
<dbReference type="STRING" id="1202724.AM493_15800"/>
<name>A0A0M9VJ48_9FLAO</name>
<dbReference type="PATRIC" id="fig|1202724.3.peg.3281"/>